<proteinExistence type="predicted"/>
<evidence type="ECO:0000256" key="2">
    <source>
        <dbReference type="SAM" id="Phobius"/>
    </source>
</evidence>
<accession>A0A6J6Z5T9</accession>
<keyword evidence="2" id="KW-0812">Transmembrane</keyword>
<feature type="transmembrane region" description="Helical" evidence="2">
    <location>
        <begin position="137"/>
        <end position="154"/>
    </location>
</feature>
<dbReference type="EMBL" id="CAFAAJ010000144">
    <property type="protein sequence ID" value="CAB4815944.1"/>
    <property type="molecule type" value="Genomic_DNA"/>
</dbReference>
<name>A0A6J6Z5T9_9ZZZZ</name>
<dbReference type="AlphaFoldDB" id="A0A6J6Z5T9"/>
<feature type="transmembrane region" description="Helical" evidence="2">
    <location>
        <begin position="71"/>
        <end position="88"/>
    </location>
</feature>
<gene>
    <name evidence="3" type="ORF">UFOPK3001_01892</name>
    <name evidence="4" type="ORF">UFOPK3954_01563</name>
</gene>
<evidence type="ECO:0000313" key="4">
    <source>
        <dbReference type="EMBL" id="CAB4997813.1"/>
    </source>
</evidence>
<keyword evidence="2" id="KW-0472">Membrane</keyword>
<feature type="transmembrane region" description="Helical" evidence="2">
    <location>
        <begin position="6"/>
        <end position="31"/>
    </location>
</feature>
<feature type="region of interest" description="Disordered" evidence="1">
    <location>
        <begin position="94"/>
        <end position="129"/>
    </location>
</feature>
<reference evidence="3" key="1">
    <citation type="submission" date="2020-05" db="EMBL/GenBank/DDBJ databases">
        <authorList>
            <person name="Chiriac C."/>
            <person name="Salcher M."/>
            <person name="Ghai R."/>
            <person name="Kavagutti S V."/>
        </authorList>
    </citation>
    <scope>NUCLEOTIDE SEQUENCE</scope>
</reference>
<dbReference type="EMBL" id="CAFBON010000170">
    <property type="protein sequence ID" value="CAB4997813.1"/>
    <property type="molecule type" value="Genomic_DNA"/>
</dbReference>
<organism evidence="3">
    <name type="scientific">freshwater metagenome</name>
    <dbReference type="NCBI Taxonomy" id="449393"/>
    <lineage>
        <taxon>unclassified sequences</taxon>
        <taxon>metagenomes</taxon>
        <taxon>ecological metagenomes</taxon>
    </lineage>
</organism>
<protein>
    <submittedName>
        <fullName evidence="3">Unannotated protein</fullName>
    </submittedName>
</protein>
<feature type="transmembrane region" description="Helical" evidence="2">
    <location>
        <begin position="166"/>
        <end position="187"/>
    </location>
</feature>
<sequence>MPVPSIAVIRLDAATVLLQWASGGMLFCWYTTRHREVGLGYGWLLRGVYGLMAVGAVVTGLRYGRVPVREVSSALVALTAFAGLASSVRRKRAGVSGQQAEHDRRTEAIAAQTGIERNKPSDDSPSGGPEFDPRWDLAVPLVGLIGLIAAGMAAGGNDVVAVSRTLVGAAFLGAITDAMLLGHWYLVQPGLPRRLLNEIVSSLVYLWPFEVAVMLLPTGMISVIKGTVDDGWNGTLGWMWLACTVATIALVVVTQLALRERYYSAVMAATGLLYLAILTSFGMDLVARAVLAS</sequence>
<keyword evidence="2" id="KW-1133">Transmembrane helix</keyword>
<feature type="transmembrane region" description="Helical" evidence="2">
    <location>
        <begin position="199"/>
        <end position="224"/>
    </location>
</feature>
<feature type="transmembrane region" description="Helical" evidence="2">
    <location>
        <begin position="43"/>
        <end position="65"/>
    </location>
</feature>
<feature type="transmembrane region" description="Helical" evidence="2">
    <location>
        <begin position="236"/>
        <end position="258"/>
    </location>
</feature>
<evidence type="ECO:0000256" key="1">
    <source>
        <dbReference type="SAM" id="MobiDB-lite"/>
    </source>
</evidence>
<feature type="transmembrane region" description="Helical" evidence="2">
    <location>
        <begin position="265"/>
        <end position="283"/>
    </location>
</feature>
<evidence type="ECO:0000313" key="3">
    <source>
        <dbReference type="EMBL" id="CAB4815944.1"/>
    </source>
</evidence>